<keyword evidence="2" id="KW-1185">Reference proteome</keyword>
<dbReference type="AlphaFoldDB" id="A0A158KUZ5"/>
<protein>
    <submittedName>
        <fullName evidence="1">Uncharacterized protein</fullName>
    </submittedName>
</protein>
<evidence type="ECO:0000313" key="2">
    <source>
        <dbReference type="Proteomes" id="UP000054925"/>
    </source>
</evidence>
<dbReference type="EMBL" id="FCOL02000138">
    <property type="protein sequence ID" value="SAL84775.1"/>
    <property type="molecule type" value="Genomic_DNA"/>
</dbReference>
<dbReference type="Proteomes" id="UP000054925">
    <property type="component" value="Unassembled WGS sequence"/>
</dbReference>
<proteinExistence type="predicted"/>
<evidence type="ECO:0000313" key="1">
    <source>
        <dbReference type="EMBL" id="SAL84775.1"/>
    </source>
</evidence>
<sequence>MNGHSITNVEREKHMSKLDGATVYVELVQCVTNNAT</sequence>
<comment type="caution">
    <text evidence="1">The sequence shown here is derived from an EMBL/GenBank/DDBJ whole genome shotgun (WGS) entry which is preliminary data.</text>
</comment>
<accession>A0A158KUZ5</accession>
<gene>
    <name evidence="1" type="ORF">AWB67_06764</name>
</gene>
<name>A0A158KUZ5_9BURK</name>
<reference evidence="1" key="1">
    <citation type="submission" date="2016-01" db="EMBL/GenBank/DDBJ databases">
        <authorList>
            <person name="Peeters C."/>
        </authorList>
    </citation>
    <scope>NUCLEOTIDE SEQUENCE [LARGE SCALE GENOMIC DNA]</scope>
    <source>
        <strain evidence="1">LMG 22937</strain>
    </source>
</reference>
<organism evidence="1 2">
    <name type="scientific">Caballeronia terrestris</name>
    <dbReference type="NCBI Taxonomy" id="1226301"/>
    <lineage>
        <taxon>Bacteria</taxon>
        <taxon>Pseudomonadati</taxon>
        <taxon>Pseudomonadota</taxon>
        <taxon>Betaproteobacteria</taxon>
        <taxon>Burkholderiales</taxon>
        <taxon>Burkholderiaceae</taxon>
        <taxon>Caballeronia</taxon>
    </lineage>
</organism>